<accession>A0A1E4T7R0</accession>
<feature type="compositionally biased region" description="Low complexity" evidence="1">
    <location>
        <begin position="410"/>
        <end position="419"/>
    </location>
</feature>
<feature type="compositionally biased region" description="Low complexity" evidence="1">
    <location>
        <begin position="24"/>
        <end position="37"/>
    </location>
</feature>
<proteinExistence type="predicted"/>
<feature type="domain" description="Myb-like" evidence="2">
    <location>
        <begin position="243"/>
        <end position="305"/>
    </location>
</feature>
<dbReference type="OrthoDB" id="4096351at2759"/>
<keyword evidence="4" id="KW-1185">Reference proteome</keyword>
<feature type="compositionally biased region" description="Basic and acidic residues" evidence="1">
    <location>
        <begin position="130"/>
        <end position="142"/>
    </location>
</feature>
<feature type="compositionally biased region" description="Acidic residues" evidence="1">
    <location>
        <begin position="426"/>
        <end position="444"/>
    </location>
</feature>
<feature type="compositionally biased region" description="Polar residues" evidence="1">
    <location>
        <begin position="184"/>
        <end position="200"/>
    </location>
</feature>
<evidence type="ECO:0000259" key="2">
    <source>
        <dbReference type="PROSITE" id="PS50090"/>
    </source>
</evidence>
<organism evidence="3 4">
    <name type="scientific">[Candida] arabinofermentans NRRL YB-2248</name>
    <dbReference type="NCBI Taxonomy" id="983967"/>
    <lineage>
        <taxon>Eukaryota</taxon>
        <taxon>Fungi</taxon>
        <taxon>Dikarya</taxon>
        <taxon>Ascomycota</taxon>
        <taxon>Saccharomycotina</taxon>
        <taxon>Pichiomycetes</taxon>
        <taxon>Pichiales</taxon>
        <taxon>Pichiaceae</taxon>
        <taxon>Ogataea</taxon>
        <taxon>Ogataea/Candida clade</taxon>
    </lineage>
</organism>
<gene>
    <name evidence="3" type="ORF">CANARDRAFT_26001</name>
</gene>
<feature type="compositionally biased region" description="Basic and acidic residues" evidence="1">
    <location>
        <begin position="81"/>
        <end position="91"/>
    </location>
</feature>
<dbReference type="Pfam" id="PF13921">
    <property type="entry name" value="Myb_DNA-bind_6"/>
    <property type="match status" value="1"/>
</dbReference>
<feature type="region of interest" description="Disordered" evidence="1">
    <location>
        <begin position="399"/>
        <end position="444"/>
    </location>
</feature>
<dbReference type="STRING" id="983967.A0A1E4T7R0"/>
<protein>
    <recommendedName>
        <fullName evidence="2">Myb-like domain-containing protein</fullName>
    </recommendedName>
</protein>
<sequence>MSDEEPKESTPALERFMRSKRLASSYSQSQSQSQSSQTNASEDSSDMKTRATPSRKYNSLVDKSALKLSNAKKSSGFKLTKPTDDMSKENDGGLLSHLSKDVELYQKRVQLKKKLESEIGSTTSTTTLRTPDDSEQPEKLNEAEPDALSNRSKRSAEEQLQKESSQQEQELELEQEHEPDQQLVQQPSKSPAQDSETNDYPTEYLNPLLKRRDEKVDKSKDPNRDRSVKTSKNSNRDVPVRNKNRKKNVEWTKAEDDAIVYYKEEMFYSWKSIEEVLHHRHTWQAIQMRYLRNYKSRNEEWSRYMEVKLVNAVRKDWENRWKRISADLSSTEGLITPDRCLFKNVELCKTIDEENVAKIFETKEITQGYHISHNDIKDSDSHKKLMLVYMGLDSISYESDEEGGGGGVGTSNSNGSSNSAAQVTEHEDEQVENVEDVEEKDAGV</sequence>
<evidence type="ECO:0000256" key="1">
    <source>
        <dbReference type="SAM" id="MobiDB-lite"/>
    </source>
</evidence>
<evidence type="ECO:0000313" key="4">
    <source>
        <dbReference type="Proteomes" id="UP000094801"/>
    </source>
</evidence>
<feature type="region of interest" description="Disordered" evidence="1">
    <location>
        <begin position="1"/>
        <end position="101"/>
    </location>
</feature>
<evidence type="ECO:0000313" key="3">
    <source>
        <dbReference type="EMBL" id="ODV87794.1"/>
    </source>
</evidence>
<dbReference type="InterPro" id="IPR009057">
    <property type="entry name" value="Homeodomain-like_sf"/>
</dbReference>
<feature type="compositionally biased region" description="Basic and acidic residues" evidence="1">
    <location>
        <begin position="210"/>
        <end position="240"/>
    </location>
</feature>
<dbReference type="AlphaFoldDB" id="A0A1E4T7R0"/>
<feature type="region of interest" description="Disordered" evidence="1">
    <location>
        <begin position="113"/>
        <end position="245"/>
    </location>
</feature>
<dbReference type="InterPro" id="IPR001005">
    <property type="entry name" value="SANT/Myb"/>
</dbReference>
<reference evidence="4" key="1">
    <citation type="submission" date="2016-04" db="EMBL/GenBank/DDBJ databases">
        <title>Comparative genomics of biotechnologically important yeasts.</title>
        <authorList>
            <consortium name="DOE Joint Genome Institute"/>
            <person name="Riley R."/>
            <person name="Haridas S."/>
            <person name="Wolfe K.H."/>
            <person name="Lopes M.R."/>
            <person name="Hittinger C.T."/>
            <person name="Goker M."/>
            <person name="Salamov A."/>
            <person name="Wisecaver J."/>
            <person name="Long T.M."/>
            <person name="Aerts A.L."/>
            <person name="Barry K."/>
            <person name="Choi C."/>
            <person name="Clum A."/>
            <person name="Coughlan A.Y."/>
            <person name="Deshpande S."/>
            <person name="Douglass A.P."/>
            <person name="Hanson S.J."/>
            <person name="Klenk H.-P."/>
            <person name="Labutti K."/>
            <person name="Lapidus A."/>
            <person name="Lindquist E."/>
            <person name="Lipzen A."/>
            <person name="Meier-Kolthoff J.P."/>
            <person name="Ohm R.A."/>
            <person name="Otillar R.P."/>
            <person name="Pangilinan J."/>
            <person name="Peng Y."/>
            <person name="Rokas A."/>
            <person name="Rosa C.A."/>
            <person name="Scheuner C."/>
            <person name="Sibirny A.A."/>
            <person name="Slot J.C."/>
            <person name="Stielow J.B."/>
            <person name="Sun H."/>
            <person name="Kurtzman C.P."/>
            <person name="Blackwell M."/>
            <person name="Grigoriev I.V."/>
            <person name="Jeffries T.W."/>
        </authorList>
    </citation>
    <scope>NUCLEOTIDE SEQUENCE [LARGE SCALE GENOMIC DNA]</scope>
    <source>
        <strain evidence="4">NRRL YB-2248</strain>
    </source>
</reference>
<dbReference type="Proteomes" id="UP000094801">
    <property type="component" value="Unassembled WGS sequence"/>
</dbReference>
<dbReference type="EMBL" id="KV453847">
    <property type="protein sequence ID" value="ODV87794.1"/>
    <property type="molecule type" value="Genomic_DNA"/>
</dbReference>
<dbReference type="PROSITE" id="PS50090">
    <property type="entry name" value="MYB_LIKE"/>
    <property type="match status" value="1"/>
</dbReference>
<dbReference type="SUPFAM" id="SSF46689">
    <property type="entry name" value="Homeodomain-like"/>
    <property type="match status" value="1"/>
</dbReference>
<name>A0A1E4T7R0_9ASCO</name>